<evidence type="ECO:0000256" key="4">
    <source>
        <dbReference type="ARBA" id="ARBA00021815"/>
    </source>
</evidence>
<keyword evidence="5" id="KW-0963">Cytoplasm</keyword>
<keyword evidence="8" id="KW-0966">Cell projection</keyword>
<evidence type="ECO:0000256" key="7">
    <source>
        <dbReference type="ARBA" id="ARBA00023069"/>
    </source>
</evidence>
<keyword evidence="7" id="KW-0969">Cilium</keyword>
<evidence type="ECO:0000256" key="1">
    <source>
        <dbReference type="ARBA" id="ARBA00004138"/>
    </source>
</evidence>
<evidence type="ECO:0000313" key="16">
    <source>
        <dbReference type="Proteomes" id="UP000285883"/>
    </source>
</evidence>
<dbReference type="EMBL" id="JPWU03000015">
    <property type="protein sequence ID" value="KAG2531862.1"/>
    <property type="molecule type" value="Genomic_DNA"/>
</dbReference>
<evidence type="ECO:0000256" key="2">
    <source>
        <dbReference type="ARBA" id="ARBA00004496"/>
    </source>
</evidence>
<feature type="region of interest" description="Disordered" evidence="10">
    <location>
        <begin position="414"/>
        <end position="435"/>
    </location>
</feature>
<accession>A0A3R7K2Q4</accession>
<dbReference type="InterPro" id="IPR036020">
    <property type="entry name" value="WW_dom_sf"/>
</dbReference>
<comment type="similarity">
    <text evidence="3">Belongs to the CFAP36 family.</text>
</comment>
<evidence type="ECO:0000313" key="12">
    <source>
        <dbReference type="EMBL" id="KAG2531862.1"/>
    </source>
</evidence>
<dbReference type="Proteomes" id="UP000285883">
    <property type="component" value="Unassembled WGS sequence"/>
</dbReference>
<evidence type="ECO:0000256" key="5">
    <source>
        <dbReference type="ARBA" id="ARBA00022490"/>
    </source>
</evidence>
<gene>
    <name evidence="13" type="ORF">BBI17_001422</name>
    <name evidence="14" type="ORF">BBO99_00001652</name>
    <name evidence="12" type="ORF">JM18_001569</name>
</gene>
<evidence type="ECO:0000313" key="14">
    <source>
        <dbReference type="EMBL" id="RLN84042.1"/>
    </source>
</evidence>
<reference evidence="12" key="1">
    <citation type="journal article" date="2015" name="Genom Data">
        <title>Genome sequences of six Phytophthora species associated with forests in New Zealand.</title>
        <authorList>
            <person name="Studholme D.J."/>
            <person name="McDougal R.L."/>
            <person name="Sambles C."/>
            <person name="Hansen E."/>
            <person name="Hardy G."/>
            <person name="Grant M."/>
            <person name="Ganley R.J."/>
            <person name="Williams N.M."/>
        </authorList>
    </citation>
    <scope>NUCLEOTIDE SEQUENCE</scope>
    <source>
        <strain evidence="12">NZFS 3630</strain>
    </source>
</reference>
<evidence type="ECO:0000256" key="10">
    <source>
        <dbReference type="SAM" id="MobiDB-lite"/>
    </source>
</evidence>
<keyword evidence="15" id="KW-1185">Reference proteome</keyword>
<feature type="compositionally biased region" description="Basic and acidic residues" evidence="10">
    <location>
        <begin position="532"/>
        <end position="542"/>
    </location>
</feature>
<protein>
    <recommendedName>
        <fullName evidence="4">Cilia- and flagella-associated protein 36</fullName>
    </recommendedName>
    <alternativeName>
        <fullName evidence="9">Coiled-coil domain-containing protein 104</fullName>
    </alternativeName>
</protein>
<feature type="domain" description="WW" evidence="11">
    <location>
        <begin position="326"/>
        <end position="360"/>
    </location>
</feature>
<dbReference type="GO" id="GO:0097546">
    <property type="term" value="C:ciliary base"/>
    <property type="evidence" value="ECO:0007669"/>
    <property type="project" value="TreeGrafter"/>
</dbReference>
<feature type="compositionally biased region" description="Basic and acidic residues" evidence="10">
    <location>
        <begin position="506"/>
        <end position="517"/>
    </location>
</feature>
<dbReference type="Proteomes" id="UP000792063">
    <property type="component" value="Unassembled WGS sequence"/>
</dbReference>
<reference evidence="12" key="3">
    <citation type="submission" date="2020-06" db="EMBL/GenBank/DDBJ databases">
        <authorList>
            <person name="Studholme D.J."/>
        </authorList>
    </citation>
    <scope>NUCLEOTIDE SEQUENCE</scope>
    <source>
        <strain evidence="12">NZFS 3630</strain>
    </source>
</reference>
<comment type="subcellular location">
    <subcellularLocation>
        <location evidence="1">Cell projection</location>
        <location evidence="1">Cilium</location>
    </subcellularLocation>
    <subcellularLocation>
        <location evidence="2">Cytoplasm</location>
    </subcellularLocation>
</comment>
<dbReference type="SMART" id="SM00456">
    <property type="entry name" value="WW"/>
    <property type="match status" value="1"/>
</dbReference>
<organism evidence="14 15">
    <name type="scientific">Phytophthora kernoviae</name>
    <dbReference type="NCBI Taxonomy" id="325452"/>
    <lineage>
        <taxon>Eukaryota</taxon>
        <taxon>Sar</taxon>
        <taxon>Stramenopiles</taxon>
        <taxon>Oomycota</taxon>
        <taxon>Peronosporomycetes</taxon>
        <taxon>Peronosporales</taxon>
        <taxon>Peronosporaceae</taxon>
        <taxon>Phytophthora</taxon>
    </lineage>
</organism>
<dbReference type="Pfam" id="PF11527">
    <property type="entry name" value="ARL2_Bind_BART"/>
    <property type="match status" value="1"/>
</dbReference>
<dbReference type="Proteomes" id="UP000285624">
    <property type="component" value="Unassembled WGS sequence"/>
</dbReference>
<dbReference type="GO" id="GO:0005930">
    <property type="term" value="C:axoneme"/>
    <property type="evidence" value="ECO:0007669"/>
    <property type="project" value="TreeGrafter"/>
</dbReference>
<name>A0A3R7K2Q4_9STRA</name>
<dbReference type="InterPro" id="IPR001202">
    <property type="entry name" value="WW_dom"/>
</dbReference>
<dbReference type="EMBL" id="MAYM02000141">
    <property type="protein sequence ID" value="RLN45653.1"/>
    <property type="molecule type" value="Genomic_DNA"/>
</dbReference>
<dbReference type="Gene3D" id="1.20.1520.10">
    <property type="entry name" value="ADP-ribosylation factor-like 2-binding protein, domain"/>
    <property type="match status" value="1"/>
</dbReference>
<evidence type="ECO:0000256" key="3">
    <source>
        <dbReference type="ARBA" id="ARBA00007460"/>
    </source>
</evidence>
<evidence type="ECO:0000313" key="15">
    <source>
        <dbReference type="Proteomes" id="UP000285624"/>
    </source>
</evidence>
<feature type="compositionally biased region" description="Basic residues" evidence="10">
    <location>
        <begin position="491"/>
        <end position="505"/>
    </location>
</feature>
<dbReference type="Pfam" id="PF00397">
    <property type="entry name" value="WW"/>
    <property type="match status" value="1"/>
</dbReference>
<feature type="region of interest" description="Disordered" evidence="10">
    <location>
        <begin position="484"/>
        <end position="548"/>
    </location>
</feature>
<sequence length="622" mass="70656">MADKTFLVDAVAQFVQGNAWRDAVNHFLESHYKRFLVDSEDSKAQDKVTGYTLEQYDSFMAFKDRVERMLEGVVGDLGCSGNDLVAAIEENLKYESALSTEKRFCIQTLLTFDDYGAFCSRIMEYAAEKQVSGYDATSTRDTELSEWALQDAIARSILEAQALGQLDEAEASWVPWAQAQVEMCQREQDIAPVENSIAAKRHKSEAEAVDQDESENVISENTAEDELAGLLKYIEIIQERLKDVKSRCFKFENVKREQMDTIYLYLKEKVHYQQDLVSQEKEISTFIFAQIQEKDESLIPLMLEWLLLESEQLRTQNQIQESLSATSEEGYWTQVWDDASKAFYYLNSVTKESIWDPPAAGYYDINQEFQVPGQENAVASSSASAWEGANASSAASEIDIAAGMYANAWGDPSAEVAGETRSGEDGVPSLDQASSQLDATFELKINTDATEMLEMESVLERISREHDQERKRLELVFELEKARQKEELRKRKERKRREKLAKKKKQAEERPPAKEDGELSAQPLPAPMTSRATEKTEEKSDNKSPLSIMVPGHGRLDLSHLLSDTQATHHRQLKGITPARERTMLNPETLRYLTEQMVKKQPEVLGQQIRKEIVVEELADEK</sequence>
<dbReference type="EMBL" id="MBDN02000024">
    <property type="protein sequence ID" value="RLN84042.1"/>
    <property type="molecule type" value="Genomic_DNA"/>
</dbReference>
<evidence type="ECO:0000313" key="13">
    <source>
        <dbReference type="EMBL" id="RLN45653.1"/>
    </source>
</evidence>
<dbReference type="InterPro" id="IPR042541">
    <property type="entry name" value="BART_sf"/>
</dbReference>
<dbReference type="PROSITE" id="PS50020">
    <property type="entry name" value="WW_DOMAIN_2"/>
    <property type="match status" value="1"/>
</dbReference>
<comment type="caution">
    <text evidence="14">The sequence shown here is derived from an EMBL/GenBank/DDBJ whole genome shotgun (WGS) entry which is preliminary data.</text>
</comment>
<evidence type="ECO:0000259" key="11">
    <source>
        <dbReference type="PROSITE" id="PS50020"/>
    </source>
</evidence>
<dbReference type="InterPro" id="IPR023379">
    <property type="entry name" value="BART_dom"/>
</dbReference>
<keyword evidence="6" id="KW-0175">Coiled coil</keyword>
<dbReference type="Gene3D" id="2.20.70.10">
    <property type="match status" value="1"/>
</dbReference>
<dbReference type="CDD" id="cd00201">
    <property type="entry name" value="WW"/>
    <property type="match status" value="1"/>
</dbReference>
<evidence type="ECO:0000256" key="8">
    <source>
        <dbReference type="ARBA" id="ARBA00023273"/>
    </source>
</evidence>
<dbReference type="SUPFAM" id="SSF51045">
    <property type="entry name" value="WW domain"/>
    <property type="match status" value="1"/>
</dbReference>
<proteinExistence type="inferred from homology"/>
<dbReference type="PANTHER" id="PTHR21532">
    <property type="entry name" value="PHOSPHODIESTERASE HL"/>
    <property type="match status" value="1"/>
</dbReference>
<dbReference type="AlphaFoldDB" id="A0A3R7K2Q4"/>
<evidence type="ECO:0000256" key="6">
    <source>
        <dbReference type="ARBA" id="ARBA00023054"/>
    </source>
</evidence>
<dbReference type="InterPro" id="IPR038888">
    <property type="entry name" value="CFAP36"/>
</dbReference>
<reference evidence="15 16" key="2">
    <citation type="submission" date="2018-07" db="EMBL/GenBank/DDBJ databases">
        <title>Genome sequencing of oomycete isolates from Chile give support for New Zealand origin for Phytophthora kernoviae and make available the first Nothophytophthora sp. genome.</title>
        <authorList>
            <person name="Studholme D.J."/>
            <person name="Sanfuentes E."/>
            <person name="Panda P."/>
            <person name="Hill R."/>
            <person name="Sambles C."/>
            <person name="Grant M."/>
            <person name="Williams N.M."/>
            <person name="Mcdougal R.L."/>
        </authorList>
    </citation>
    <scope>NUCLEOTIDE SEQUENCE [LARGE SCALE GENOMIC DNA]</scope>
    <source>
        <strain evidence="13">Chile2</strain>
        <strain evidence="14">Chile4</strain>
    </source>
</reference>
<dbReference type="PANTHER" id="PTHR21532:SF0">
    <property type="entry name" value="CILIA- AND FLAGELLA-ASSOCIATED PROTEIN 36"/>
    <property type="match status" value="1"/>
</dbReference>
<evidence type="ECO:0000256" key="9">
    <source>
        <dbReference type="ARBA" id="ARBA00031593"/>
    </source>
</evidence>